<keyword evidence="1" id="KW-0812">Transmembrane</keyword>
<dbReference type="AlphaFoldDB" id="A0A347UJJ6"/>
<feature type="transmembrane region" description="Helical" evidence="1">
    <location>
        <begin position="75"/>
        <end position="93"/>
    </location>
</feature>
<dbReference type="KEGG" id="pamo:BAR1_14450"/>
<evidence type="ECO:0000256" key="1">
    <source>
        <dbReference type="SAM" id="Phobius"/>
    </source>
</evidence>
<protein>
    <submittedName>
        <fullName evidence="2">Uncharacterized protein</fullName>
    </submittedName>
</protein>
<evidence type="ECO:0000313" key="2">
    <source>
        <dbReference type="EMBL" id="AXX99024.1"/>
    </source>
</evidence>
<name>A0A347UJJ6_9RHOB</name>
<organism evidence="2 3">
    <name type="scientific">Profundibacter amoris</name>
    <dbReference type="NCBI Taxonomy" id="2171755"/>
    <lineage>
        <taxon>Bacteria</taxon>
        <taxon>Pseudomonadati</taxon>
        <taxon>Pseudomonadota</taxon>
        <taxon>Alphaproteobacteria</taxon>
        <taxon>Rhodobacterales</taxon>
        <taxon>Paracoccaceae</taxon>
        <taxon>Profundibacter</taxon>
    </lineage>
</organism>
<sequence length="102" mass="11994">MAFLAFCFLMGLIAKTSWDFISNDKERRKLIEEYRLKPLSHLFLLVWMVFSVMFFIGIFVPVFGELEITDSGWQVWKVGIIGTFGCWVFTWFVDIDKIDQAP</sequence>
<keyword evidence="1" id="KW-0472">Membrane</keyword>
<evidence type="ECO:0000313" key="3">
    <source>
        <dbReference type="Proteomes" id="UP000261704"/>
    </source>
</evidence>
<dbReference type="OrthoDB" id="7875281at2"/>
<reference evidence="2 3" key="1">
    <citation type="submission" date="2018-09" db="EMBL/GenBank/DDBJ databases">
        <title>Profundibacter amoris BAR1 gen. nov., sp. nov., a new member of the Roseobacter clade isolated at Lokis Castle Vent Field on the Arctic Mid-Oceanic Ridge.</title>
        <authorList>
            <person name="Le Moine Bauer S."/>
            <person name="Sjoeberg A.G."/>
            <person name="L'Haridon S."/>
            <person name="Stokke R."/>
            <person name="Roalkvam I."/>
            <person name="Steen I.H."/>
            <person name="Dahle H."/>
        </authorList>
    </citation>
    <scope>NUCLEOTIDE SEQUENCE [LARGE SCALE GENOMIC DNA]</scope>
    <source>
        <strain evidence="2 3">BAR1</strain>
    </source>
</reference>
<proteinExistence type="predicted"/>
<accession>A0A347UJJ6</accession>
<feature type="transmembrane region" description="Helical" evidence="1">
    <location>
        <begin position="41"/>
        <end position="63"/>
    </location>
</feature>
<keyword evidence="3" id="KW-1185">Reference proteome</keyword>
<gene>
    <name evidence="2" type="ORF">BAR1_14450</name>
</gene>
<dbReference type="Proteomes" id="UP000261704">
    <property type="component" value="Chromosome"/>
</dbReference>
<dbReference type="EMBL" id="CP032125">
    <property type="protein sequence ID" value="AXX99024.1"/>
    <property type="molecule type" value="Genomic_DNA"/>
</dbReference>
<dbReference type="RefSeq" id="WP_118943677.1">
    <property type="nucleotide sequence ID" value="NZ_CP032125.1"/>
</dbReference>
<keyword evidence="1" id="KW-1133">Transmembrane helix</keyword>